<reference evidence="1 2" key="1">
    <citation type="journal article" date="2021" name="Hortic Res">
        <title>High-quality reference genome and annotation aids understanding of berry development for evergreen blueberry (Vaccinium darrowii).</title>
        <authorList>
            <person name="Yu J."/>
            <person name="Hulse-Kemp A.M."/>
            <person name="Babiker E."/>
            <person name="Staton M."/>
        </authorList>
    </citation>
    <scope>NUCLEOTIDE SEQUENCE [LARGE SCALE GENOMIC DNA]</scope>
    <source>
        <strain evidence="2">cv. NJ 8807/NJ 8810</strain>
        <tissue evidence="1">Young leaf</tissue>
    </source>
</reference>
<sequence>MERDESSPREDRDEQEGSLSCWGRLKLKIPWGRRRRISSSTTTTELRRSVGWNINDILKSNRRRPAAVGGYDALSYAQNFDEGWEEDSEEYSYRRGFSSRYAAPSRPVGSS</sequence>
<proteinExistence type="predicted"/>
<evidence type="ECO:0000313" key="2">
    <source>
        <dbReference type="Proteomes" id="UP000828048"/>
    </source>
</evidence>
<dbReference type="EMBL" id="CM037155">
    <property type="protein sequence ID" value="KAH7847303.1"/>
    <property type="molecule type" value="Genomic_DNA"/>
</dbReference>
<dbReference type="Proteomes" id="UP000828048">
    <property type="component" value="Chromosome 5"/>
</dbReference>
<comment type="caution">
    <text evidence="1">The sequence shown here is derived from an EMBL/GenBank/DDBJ whole genome shotgun (WGS) entry which is preliminary data.</text>
</comment>
<protein>
    <submittedName>
        <fullName evidence="1">Uncharacterized protein</fullName>
    </submittedName>
</protein>
<accession>A0ACB7Y2Q0</accession>
<keyword evidence="2" id="KW-1185">Reference proteome</keyword>
<name>A0ACB7Y2Q0_9ERIC</name>
<gene>
    <name evidence="1" type="ORF">Vadar_024457</name>
</gene>
<evidence type="ECO:0000313" key="1">
    <source>
        <dbReference type="EMBL" id="KAH7847303.1"/>
    </source>
</evidence>
<organism evidence="1 2">
    <name type="scientific">Vaccinium darrowii</name>
    <dbReference type="NCBI Taxonomy" id="229202"/>
    <lineage>
        <taxon>Eukaryota</taxon>
        <taxon>Viridiplantae</taxon>
        <taxon>Streptophyta</taxon>
        <taxon>Embryophyta</taxon>
        <taxon>Tracheophyta</taxon>
        <taxon>Spermatophyta</taxon>
        <taxon>Magnoliopsida</taxon>
        <taxon>eudicotyledons</taxon>
        <taxon>Gunneridae</taxon>
        <taxon>Pentapetalae</taxon>
        <taxon>asterids</taxon>
        <taxon>Ericales</taxon>
        <taxon>Ericaceae</taxon>
        <taxon>Vaccinioideae</taxon>
        <taxon>Vaccinieae</taxon>
        <taxon>Vaccinium</taxon>
    </lineage>
</organism>